<reference evidence="9" key="1">
    <citation type="submission" date="2016-10" db="EMBL/GenBank/DDBJ databases">
        <authorList>
            <person name="Varghese N."/>
            <person name="Submissions S."/>
        </authorList>
    </citation>
    <scope>NUCLEOTIDE SEQUENCE [LARGE SCALE GENOMIC DNA]</scope>
    <source>
        <strain evidence="9">ATCC 35263</strain>
    </source>
</reference>
<name>A0A1H6G0E5_THEAL</name>
<dbReference type="PANTHER" id="PTHR35007:SF1">
    <property type="entry name" value="PILUS ASSEMBLY PROTEIN"/>
    <property type="match status" value="1"/>
</dbReference>
<feature type="transmembrane region" description="Helical" evidence="6">
    <location>
        <begin position="230"/>
        <end position="249"/>
    </location>
</feature>
<dbReference type="Pfam" id="PF00482">
    <property type="entry name" value="T2SSF"/>
    <property type="match status" value="1"/>
</dbReference>
<dbReference type="GO" id="GO:0005886">
    <property type="term" value="C:plasma membrane"/>
    <property type="evidence" value="ECO:0007669"/>
    <property type="project" value="UniProtKB-SubCell"/>
</dbReference>
<evidence type="ECO:0000256" key="2">
    <source>
        <dbReference type="ARBA" id="ARBA00022475"/>
    </source>
</evidence>
<evidence type="ECO:0000256" key="6">
    <source>
        <dbReference type="SAM" id="Phobius"/>
    </source>
</evidence>
<comment type="subcellular location">
    <subcellularLocation>
        <location evidence="1">Cell membrane</location>
        <topology evidence="1">Multi-pass membrane protein</topology>
    </subcellularLocation>
</comment>
<proteinExistence type="predicted"/>
<evidence type="ECO:0000313" key="9">
    <source>
        <dbReference type="Proteomes" id="UP000222056"/>
    </source>
</evidence>
<feature type="domain" description="Type II secretion system protein GspF" evidence="7">
    <location>
        <begin position="121"/>
        <end position="241"/>
    </location>
</feature>
<dbReference type="InterPro" id="IPR042094">
    <property type="entry name" value="T2SS_GspF_sf"/>
</dbReference>
<evidence type="ECO:0000259" key="7">
    <source>
        <dbReference type="Pfam" id="PF00482"/>
    </source>
</evidence>
<evidence type="ECO:0000256" key="3">
    <source>
        <dbReference type="ARBA" id="ARBA00022692"/>
    </source>
</evidence>
<keyword evidence="4 6" id="KW-1133">Transmembrane helix</keyword>
<sequence>MSARLSSELAAALAALLVVCGIVELGRGLEASRRLAALVRGVLARAETAWLAALAGRRPRPRDCAAVALAGSLAGAPFALSAGTWALVPLAALATLVASFAVAGVRARAQRREFDAEAAAFAAALADALGAGHALRSAVREAATGVRGALRHELSLTAARLERGAPTDEALEWLRARCPSPRVATVVAACLVQQRVGGDLPALLRECARTFAAGDRLLGEALAATAQARFTGFVVAALPLAGALLTEIASPGYLTGLASDAVTGPLLAIALLLQLAGLLAIRKLARVGEPV</sequence>
<evidence type="ECO:0000256" key="1">
    <source>
        <dbReference type="ARBA" id="ARBA00004651"/>
    </source>
</evidence>
<accession>A0A1H6G0E5</accession>
<dbReference type="RefSeq" id="WP_177169459.1">
    <property type="nucleotide sequence ID" value="NZ_FNWJ01000002.1"/>
</dbReference>
<gene>
    <name evidence="8" type="ORF">SAMN02745716_1929</name>
</gene>
<evidence type="ECO:0000256" key="4">
    <source>
        <dbReference type="ARBA" id="ARBA00022989"/>
    </source>
</evidence>
<evidence type="ECO:0000313" key="8">
    <source>
        <dbReference type="EMBL" id="SEH15375.1"/>
    </source>
</evidence>
<organism evidence="8 9">
    <name type="scientific">Thermoleophilum album</name>
    <dbReference type="NCBI Taxonomy" id="29539"/>
    <lineage>
        <taxon>Bacteria</taxon>
        <taxon>Bacillati</taxon>
        <taxon>Actinomycetota</taxon>
        <taxon>Thermoleophilia</taxon>
        <taxon>Thermoleophilales</taxon>
        <taxon>Thermoleophilaceae</taxon>
        <taxon>Thermoleophilum</taxon>
    </lineage>
</organism>
<keyword evidence="2" id="KW-1003">Cell membrane</keyword>
<dbReference type="Gene3D" id="1.20.81.30">
    <property type="entry name" value="Type II secretion system (T2SS), domain F"/>
    <property type="match status" value="1"/>
</dbReference>
<feature type="transmembrane region" description="Helical" evidence="6">
    <location>
        <begin position="261"/>
        <end position="281"/>
    </location>
</feature>
<dbReference type="InterPro" id="IPR018076">
    <property type="entry name" value="T2SS_GspF_dom"/>
</dbReference>
<dbReference type="STRING" id="29539.SAMN02745716_1929"/>
<evidence type="ECO:0000256" key="5">
    <source>
        <dbReference type="ARBA" id="ARBA00023136"/>
    </source>
</evidence>
<dbReference type="Proteomes" id="UP000222056">
    <property type="component" value="Unassembled WGS sequence"/>
</dbReference>
<keyword evidence="5 6" id="KW-0472">Membrane</keyword>
<dbReference type="PANTHER" id="PTHR35007">
    <property type="entry name" value="INTEGRAL MEMBRANE PROTEIN-RELATED"/>
    <property type="match status" value="1"/>
</dbReference>
<keyword evidence="9" id="KW-1185">Reference proteome</keyword>
<dbReference type="AlphaFoldDB" id="A0A1H6G0E5"/>
<feature type="transmembrane region" description="Helical" evidence="6">
    <location>
        <begin position="86"/>
        <end position="105"/>
    </location>
</feature>
<dbReference type="EMBL" id="FNWJ01000002">
    <property type="protein sequence ID" value="SEH15375.1"/>
    <property type="molecule type" value="Genomic_DNA"/>
</dbReference>
<keyword evidence="3 6" id="KW-0812">Transmembrane</keyword>
<protein>
    <submittedName>
        <fullName evidence="8">Tight adherence protein B</fullName>
    </submittedName>
</protein>